<dbReference type="Proteomes" id="UP000188354">
    <property type="component" value="Chromosome LG01"/>
</dbReference>
<evidence type="ECO:0008006" key="4">
    <source>
        <dbReference type="Google" id="ProtNLM"/>
    </source>
</evidence>
<dbReference type="EMBL" id="CM007361">
    <property type="protein sequence ID" value="OIW18247.1"/>
    <property type="molecule type" value="Genomic_DNA"/>
</dbReference>
<dbReference type="CDD" id="cd00014">
    <property type="entry name" value="CH_SF"/>
    <property type="match status" value="1"/>
</dbReference>
<feature type="region of interest" description="Disordered" evidence="1">
    <location>
        <begin position="1153"/>
        <end position="1179"/>
    </location>
</feature>
<feature type="compositionally biased region" description="Basic and acidic residues" evidence="1">
    <location>
        <begin position="1153"/>
        <end position="1173"/>
    </location>
</feature>
<gene>
    <name evidence="2" type="ORF">TanjilG_06331</name>
</gene>
<feature type="compositionally biased region" description="Low complexity" evidence="1">
    <location>
        <begin position="370"/>
        <end position="386"/>
    </location>
</feature>
<feature type="region of interest" description="Disordered" evidence="1">
    <location>
        <begin position="366"/>
        <end position="391"/>
    </location>
</feature>
<feature type="compositionally biased region" description="Pro residues" evidence="1">
    <location>
        <begin position="1"/>
        <end position="10"/>
    </location>
</feature>
<dbReference type="PANTHER" id="PTHR46756:SF18">
    <property type="entry name" value="GAS2-LIKE PROTEIN PICKLED EGGS"/>
    <property type="match status" value="1"/>
</dbReference>
<dbReference type="AlphaFoldDB" id="A0A1J7HZM9"/>
<dbReference type="SUPFAM" id="SSF47576">
    <property type="entry name" value="Calponin-homology domain, CH-domain"/>
    <property type="match status" value="1"/>
</dbReference>
<dbReference type="Gramene" id="OIW18247">
    <property type="protein sequence ID" value="OIW18247"/>
    <property type="gene ID" value="TanjilG_06331"/>
</dbReference>
<feature type="compositionally biased region" description="Basic and acidic residues" evidence="1">
    <location>
        <begin position="856"/>
        <end position="875"/>
    </location>
</feature>
<dbReference type="GO" id="GO:0051764">
    <property type="term" value="P:actin crosslink formation"/>
    <property type="evidence" value="ECO:0007669"/>
    <property type="project" value="TreeGrafter"/>
</dbReference>
<name>A0A1J7HZM9_LUPAN</name>
<evidence type="ECO:0000313" key="3">
    <source>
        <dbReference type="Proteomes" id="UP000188354"/>
    </source>
</evidence>
<feature type="region of interest" description="Disordered" evidence="1">
    <location>
        <begin position="856"/>
        <end position="878"/>
    </location>
</feature>
<dbReference type="GO" id="GO:0008093">
    <property type="term" value="F:cytoskeletal anchor activity"/>
    <property type="evidence" value="ECO:0007669"/>
    <property type="project" value="TreeGrafter"/>
</dbReference>
<keyword evidence="3" id="KW-1185">Reference proteome</keyword>
<sequence length="1198" mass="133017">MVCEESPPPLTSVTAPSSSSSCKSSFREIDDAFLQTKTRIWLGEVLQIRLNDQPIISELLADGELLFQVSKVVWKLLLAKHTELGHKKAFKTQPFASKKSGGRYRPYSNVDSFLKICEIVGLTGIDLFTPSDVVERKNTRKVCMCIRSFSKKSRLMNIDVPDFDIVTRMVTMSKDLVGCIRRNIELSHGILTYSSSFDLQKHAGGKSRQGYSVTHSTRDFEAYSNESDDTEIKHTIFQFDGVDDAMSDYTSEENYNIMSPMVEGVLISEDLDHLDIQNKPRNEVPKAEYELFSSKEMLQNHCSENIDHKYELNWSSSPSCGDLHIDYSDLKSDLDTGVEQAKQSRIMDLDYFEHDISYPDVFLEENSTPTVQQSASSQGSTSTPQSIENGTSGMNFLSREAWNLRDQFDAGNHFQNNKSFNLRNDKNDQQDKIKEEYESQDITKCNETACGISSDVRNSYFIKEFKETEHSLNSPDCYSCKINSPDSAESHSTATSSTQPNKFLVYEDKNSQNDLKCLDNDKNDQRDKIKEEYESQDETKCNEAACGITSDARNSYFVKELEETEHSLNSPDCYSCKINSPDSAESHSTATSSTQPNKFLVYKDKNSQNDLKCLDSASCDQSEEFLPNQVNSLPQFCKLDPKGKCAMTSSRAKDNQSSSCVFEGSSQKETTYQDVISAAVVNIGTDDKELKNDCLALASNAQGVDDCEKCPTNSDDANDFCSGVITTQDIGDKGEGVLHVITNDVVIPTNCDEDVLTNQSSKLECNGHQQECQINTDHMDTVHLSEHTCEVHIQEESKPEDESVHSLENLVETESEGSREIPKGKPNTNLVIKSVLGGAATVGLFLVFMNRRKNVGEKGAEPSEVSSKKGKEKIQKYSAQKVNRRNTTEGVYAAAKLKLNKDKNSQNDLKCLDSASCDQSEEFLPNQVNSLPQFCKLDPKGKCAMTSSRAKDNQSSSCVFEGSSQKETTYQDVISAAVVNIGTDDKELKNDCLALASNAQGVDDCEKCPTNSDDANDFCSGVITTQDIGDKGEGVLHVITNDVVIPTNCDEDVLTNQSSKLECNGHQQECQINTDHMDTVHLSEHTCEVHIQEESKPEDESVHSLENLVETESEGSREIPKGKPNTNLVIKSVLGGAATVGLFLVFMNRRKNVGEKGAEPSEVSSKKGKEKIQKYSAQKVNRRNTTEGVYAAAKLKLK</sequence>
<dbReference type="GO" id="GO:0005884">
    <property type="term" value="C:actin filament"/>
    <property type="evidence" value="ECO:0007669"/>
    <property type="project" value="TreeGrafter"/>
</dbReference>
<organism evidence="2 3">
    <name type="scientific">Lupinus angustifolius</name>
    <name type="common">Narrow-leaved blue lupine</name>
    <dbReference type="NCBI Taxonomy" id="3871"/>
    <lineage>
        <taxon>Eukaryota</taxon>
        <taxon>Viridiplantae</taxon>
        <taxon>Streptophyta</taxon>
        <taxon>Embryophyta</taxon>
        <taxon>Tracheophyta</taxon>
        <taxon>Spermatophyta</taxon>
        <taxon>Magnoliopsida</taxon>
        <taxon>eudicotyledons</taxon>
        <taxon>Gunneridae</taxon>
        <taxon>Pentapetalae</taxon>
        <taxon>rosids</taxon>
        <taxon>fabids</taxon>
        <taxon>Fabales</taxon>
        <taxon>Fabaceae</taxon>
        <taxon>Papilionoideae</taxon>
        <taxon>50 kb inversion clade</taxon>
        <taxon>genistoids sensu lato</taxon>
        <taxon>core genistoids</taxon>
        <taxon>Genisteae</taxon>
        <taxon>Lupinus</taxon>
    </lineage>
</organism>
<dbReference type="GO" id="GO:0051015">
    <property type="term" value="F:actin filament binding"/>
    <property type="evidence" value="ECO:0007669"/>
    <property type="project" value="TreeGrafter"/>
</dbReference>
<dbReference type="InterPro" id="IPR036872">
    <property type="entry name" value="CH_dom_sf"/>
</dbReference>
<feature type="compositionally biased region" description="Low complexity" evidence="1">
    <location>
        <begin position="11"/>
        <end position="22"/>
    </location>
</feature>
<proteinExistence type="predicted"/>
<dbReference type="STRING" id="3871.A0A1J7HZM9"/>
<dbReference type="Gene3D" id="1.10.418.10">
    <property type="entry name" value="Calponin-like domain"/>
    <property type="match status" value="1"/>
</dbReference>
<accession>A0A1J7HZM9</accession>
<dbReference type="PANTHER" id="PTHR46756">
    <property type="entry name" value="TRANSGELIN"/>
    <property type="match status" value="1"/>
</dbReference>
<evidence type="ECO:0000256" key="1">
    <source>
        <dbReference type="SAM" id="MobiDB-lite"/>
    </source>
</evidence>
<feature type="region of interest" description="Disordered" evidence="1">
    <location>
        <begin position="1"/>
        <end position="22"/>
    </location>
</feature>
<evidence type="ECO:0000313" key="2">
    <source>
        <dbReference type="EMBL" id="OIW18247.1"/>
    </source>
</evidence>
<protein>
    <recommendedName>
        <fullName evidence="4">Calponin-homology (CH) domain-containing protein</fullName>
    </recommendedName>
</protein>
<reference evidence="2 3" key="1">
    <citation type="journal article" date="2017" name="Plant Biotechnol. J.">
        <title>A comprehensive draft genome sequence for lupin (Lupinus angustifolius), an emerging health food: insights into plant-microbe interactions and legume evolution.</title>
        <authorList>
            <person name="Hane J.K."/>
            <person name="Ming Y."/>
            <person name="Kamphuis L.G."/>
            <person name="Nelson M.N."/>
            <person name="Garg G."/>
            <person name="Atkins C.A."/>
            <person name="Bayer P.E."/>
            <person name="Bravo A."/>
            <person name="Bringans S."/>
            <person name="Cannon S."/>
            <person name="Edwards D."/>
            <person name="Foley R."/>
            <person name="Gao L.L."/>
            <person name="Harrison M.J."/>
            <person name="Huang W."/>
            <person name="Hurgobin B."/>
            <person name="Li S."/>
            <person name="Liu C.W."/>
            <person name="McGrath A."/>
            <person name="Morahan G."/>
            <person name="Murray J."/>
            <person name="Weller J."/>
            <person name="Jian J."/>
            <person name="Singh K.B."/>
        </authorList>
    </citation>
    <scope>NUCLEOTIDE SEQUENCE [LARGE SCALE GENOMIC DNA]</scope>
    <source>
        <strain evidence="3">cv. Tanjil</strain>
        <tissue evidence="2">Whole plant</tissue>
    </source>
</reference>